<dbReference type="PROSITE" id="PS00678">
    <property type="entry name" value="WD_REPEATS_1"/>
    <property type="match status" value="1"/>
</dbReference>
<evidence type="ECO:0000256" key="10">
    <source>
        <dbReference type="ARBA" id="ARBA00060896"/>
    </source>
</evidence>
<dbReference type="InterPro" id="IPR015943">
    <property type="entry name" value="WD40/YVTN_repeat-like_dom_sf"/>
</dbReference>
<comment type="similarity">
    <text evidence="10">Belongs to the WD repeat DCAF7 family.</text>
</comment>
<dbReference type="PANTHER" id="PTHR19919">
    <property type="entry name" value="WD REPEAT CONTAINING PROTEIN"/>
    <property type="match status" value="1"/>
</dbReference>
<keyword evidence="7" id="KW-0677">Repeat</keyword>
<dbReference type="InterPro" id="IPR036322">
    <property type="entry name" value="WD40_repeat_dom_sf"/>
</dbReference>
<evidence type="ECO:0000256" key="3">
    <source>
        <dbReference type="ARBA" id="ARBA00004906"/>
    </source>
</evidence>
<proteinExistence type="inferred from homology"/>
<dbReference type="EMBL" id="CAJNOC010002307">
    <property type="protein sequence ID" value="CAF0925259.1"/>
    <property type="molecule type" value="Genomic_DNA"/>
</dbReference>
<dbReference type="Gene3D" id="2.130.10.10">
    <property type="entry name" value="YVTN repeat-like/Quinoprotein amine dehydrogenase"/>
    <property type="match status" value="1"/>
</dbReference>
<evidence type="ECO:0000256" key="5">
    <source>
        <dbReference type="ARBA" id="ARBA00022490"/>
    </source>
</evidence>
<gene>
    <name evidence="15" type="ORF">OXX778_LOCUS12604</name>
</gene>
<evidence type="ECO:0000256" key="14">
    <source>
        <dbReference type="PROSITE-ProRule" id="PRU00221"/>
    </source>
</evidence>
<dbReference type="PROSITE" id="PS50294">
    <property type="entry name" value="WD_REPEATS_REGION"/>
    <property type="match status" value="1"/>
</dbReference>
<evidence type="ECO:0000256" key="1">
    <source>
        <dbReference type="ARBA" id="ARBA00004123"/>
    </source>
</evidence>
<evidence type="ECO:0000313" key="15">
    <source>
        <dbReference type="EMBL" id="CAF0925259.1"/>
    </source>
</evidence>
<dbReference type="SUPFAM" id="SSF50978">
    <property type="entry name" value="WD40 repeat-like"/>
    <property type="match status" value="1"/>
</dbReference>
<protein>
    <recommendedName>
        <fullName evidence="11">DDB1- and CUL4-associated factor 7</fullName>
    </recommendedName>
    <alternativeName>
        <fullName evidence="12">WD repeat-containing protein 68</fullName>
    </alternativeName>
    <alternativeName>
        <fullName evidence="13">WD repeat-containing protein An11 homolog</fullName>
    </alternativeName>
</protein>
<evidence type="ECO:0000256" key="6">
    <source>
        <dbReference type="ARBA" id="ARBA00022574"/>
    </source>
</evidence>
<evidence type="ECO:0000256" key="7">
    <source>
        <dbReference type="ARBA" id="ARBA00022737"/>
    </source>
</evidence>
<keyword evidence="16" id="KW-1185">Reference proteome</keyword>
<evidence type="ECO:0000256" key="11">
    <source>
        <dbReference type="ARBA" id="ARBA00071153"/>
    </source>
</evidence>
<comment type="caution">
    <text evidence="15">The sequence shown here is derived from an EMBL/GenBank/DDBJ whole genome shotgun (WGS) entry which is preliminary data.</text>
</comment>
<dbReference type="PROSITE" id="PS50082">
    <property type="entry name" value="WD_REPEATS_2"/>
    <property type="match status" value="1"/>
</dbReference>
<reference evidence="15" key="1">
    <citation type="submission" date="2021-02" db="EMBL/GenBank/DDBJ databases">
        <authorList>
            <person name="Nowell W R."/>
        </authorList>
    </citation>
    <scope>NUCLEOTIDE SEQUENCE</scope>
    <source>
        <strain evidence="15">Ploen Becks lab</strain>
    </source>
</reference>
<evidence type="ECO:0000256" key="8">
    <source>
        <dbReference type="ARBA" id="ARBA00022786"/>
    </source>
</evidence>
<comment type="pathway">
    <text evidence="3">Protein modification; protein ubiquitination.</text>
</comment>
<dbReference type="SMART" id="SM00320">
    <property type="entry name" value="WD40"/>
    <property type="match status" value="4"/>
</dbReference>
<dbReference type="AlphaFoldDB" id="A0A814B7C4"/>
<dbReference type="FunFam" id="2.130.10.10:FF:000049">
    <property type="entry name" value="DDB1-and CUL4-associated factor 7"/>
    <property type="match status" value="1"/>
</dbReference>
<evidence type="ECO:0000313" key="16">
    <source>
        <dbReference type="Proteomes" id="UP000663879"/>
    </source>
</evidence>
<feature type="repeat" description="WD" evidence="14">
    <location>
        <begin position="266"/>
        <end position="301"/>
    </location>
</feature>
<evidence type="ECO:0000256" key="9">
    <source>
        <dbReference type="ARBA" id="ARBA00023242"/>
    </source>
</evidence>
<dbReference type="GO" id="GO:0005737">
    <property type="term" value="C:cytoplasm"/>
    <property type="evidence" value="ECO:0007669"/>
    <property type="project" value="UniProtKB-SubCell"/>
</dbReference>
<organism evidence="15 16">
    <name type="scientific">Brachionus calyciflorus</name>
    <dbReference type="NCBI Taxonomy" id="104777"/>
    <lineage>
        <taxon>Eukaryota</taxon>
        <taxon>Metazoa</taxon>
        <taxon>Spiralia</taxon>
        <taxon>Gnathifera</taxon>
        <taxon>Rotifera</taxon>
        <taxon>Eurotatoria</taxon>
        <taxon>Monogononta</taxon>
        <taxon>Pseudotrocha</taxon>
        <taxon>Ploima</taxon>
        <taxon>Brachionidae</taxon>
        <taxon>Brachionus</taxon>
    </lineage>
</organism>
<dbReference type="GO" id="GO:0005634">
    <property type="term" value="C:nucleus"/>
    <property type="evidence" value="ECO:0007669"/>
    <property type="project" value="UniProtKB-SubCell"/>
</dbReference>
<sequence>MSQQNITPVKRKEIYKYEAPWHLYGMNWSVRPDKRFRLAMGSFIEEYNNKVQIVMLDEESGEFTPRSTFDHPYPTTKIMWIPDSKGVFPDLLATSGDYLRIWRCVSDSETKLEVLLNNNKNSDFCAPLTSFDWNEVDPNIIGTSSIDTTCTIWGLETGQILGRTQVNGQVKTQLIAHDKEVYDIAFTRAGGGRDIFASVGADGSVRMFDLRHLEHSTIIYEDQFHNPLLRLAWNKQDPNYLTTFSMDSIEVIILDIRVPCSPVAKLNNHRAVVNGIAWAPHSSCHICTSSDDRQALIWDIQQIPRAIEDPILAYTADGEINQVQWSSTQPDWIAICYNNNLEILRV</sequence>
<dbReference type="OrthoDB" id="24670at2759"/>
<evidence type="ECO:0000256" key="12">
    <source>
        <dbReference type="ARBA" id="ARBA00075735"/>
    </source>
</evidence>
<accession>A0A814B7C4</accession>
<comment type="subcellular location">
    <subcellularLocation>
        <location evidence="2">Cytoplasm</location>
    </subcellularLocation>
    <subcellularLocation>
        <location evidence="1">Nucleus</location>
    </subcellularLocation>
</comment>
<dbReference type="InterPro" id="IPR019775">
    <property type="entry name" value="WD40_repeat_CS"/>
</dbReference>
<evidence type="ECO:0000256" key="4">
    <source>
        <dbReference type="ARBA" id="ARBA00022473"/>
    </source>
</evidence>
<dbReference type="InterPro" id="IPR045159">
    <property type="entry name" value="DCAF7-like"/>
</dbReference>
<dbReference type="Pfam" id="PF00400">
    <property type="entry name" value="WD40"/>
    <property type="match status" value="2"/>
</dbReference>
<evidence type="ECO:0000256" key="2">
    <source>
        <dbReference type="ARBA" id="ARBA00004496"/>
    </source>
</evidence>
<dbReference type="InterPro" id="IPR001680">
    <property type="entry name" value="WD40_rpt"/>
</dbReference>
<dbReference type="Proteomes" id="UP000663879">
    <property type="component" value="Unassembled WGS sequence"/>
</dbReference>
<keyword evidence="5" id="KW-0963">Cytoplasm</keyword>
<name>A0A814B7C4_9BILA</name>
<keyword evidence="8" id="KW-0833">Ubl conjugation pathway</keyword>
<keyword evidence="4" id="KW-0217">Developmental protein</keyword>
<keyword evidence="6 14" id="KW-0853">WD repeat</keyword>
<keyword evidence="9" id="KW-0539">Nucleus</keyword>
<evidence type="ECO:0000256" key="13">
    <source>
        <dbReference type="ARBA" id="ARBA00079586"/>
    </source>
</evidence>